<dbReference type="Gene3D" id="3.60.21.10">
    <property type="match status" value="1"/>
</dbReference>
<dbReference type="WBParaSite" id="PSU_v2.g1649.t1">
    <property type="protein sequence ID" value="PSU_v2.g1649.t1"/>
    <property type="gene ID" value="PSU_v2.g1649"/>
</dbReference>
<accession>A0A914Y8G3</accession>
<keyword evidence="1" id="KW-0378">Hydrolase</keyword>
<evidence type="ECO:0000256" key="2">
    <source>
        <dbReference type="SAM" id="MobiDB-lite"/>
    </source>
</evidence>
<dbReference type="Pfam" id="PF00149">
    <property type="entry name" value="Metallophos"/>
    <property type="match status" value="1"/>
</dbReference>
<evidence type="ECO:0000313" key="5">
    <source>
        <dbReference type="WBParaSite" id="PSU_v2.g1649.t1"/>
    </source>
</evidence>
<evidence type="ECO:0000259" key="3">
    <source>
        <dbReference type="PROSITE" id="PS00125"/>
    </source>
</evidence>
<dbReference type="InterPro" id="IPR050341">
    <property type="entry name" value="PP1_catalytic_subunit"/>
</dbReference>
<feature type="region of interest" description="Disordered" evidence="2">
    <location>
        <begin position="1"/>
        <end position="42"/>
    </location>
</feature>
<feature type="compositionally biased region" description="Acidic residues" evidence="2">
    <location>
        <begin position="15"/>
        <end position="42"/>
    </location>
</feature>
<dbReference type="InterPro" id="IPR006186">
    <property type="entry name" value="Ser/Thr-sp_prot-phosphatase"/>
</dbReference>
<dbReference type="InterPro" id="IPR029052">
    <property type="entry name" value="Metallo-depent_PP-like"/>
</dbReference>
<dbReference type="SUPFAM" id="SSF56300">
    <property type="entry name" value="Metallo-dependent phosphatases"/>
    <property type="match status" value="1"/>
</dbReference>
<evidence type="ECO:0000256" key="1">
    <source>
        <dbReference type="RuleBase" id="RU004273"/>
    </source>
</evidence>
<dbReference type="InterPro" id="IPR004843">
    <property type="entry name" value="Calcineurin-like_PHP"/>
</dbReference>
<comment type="similarity">
    <text evidence="1">Belongs to the PPP phosphatase family.</text>
</comment>
<comment type="catalytic activity">
    <reaction evidence="1">
        <text>O-phospho-L-threonyl-[protein] + H2O = L-threonyl-[protein] + phosphate</text>
        <dbReference type="Rhea" id="RHEA:47004"/>
        <dbReference type="Rhea" id="RHEA-COMP:11060"/>
        <dbReference type="Rhea" id="RHEA-COMP:11605"/>
        <dbReference type="ChEBI" id="CHEBI:15377"/>
        <dbReference type="ChEBI" id="CHEBI:30013"/>
        <dbReference type="ChEBI" id="CHEBI:43474"/>
        <dbReference type="ChEBI" id="CHEBI:61977"/>
        <dbReference type="EC" id="3.1.3.16"/>
    </reaction>
</comment>
<dbReference type="GO" id="GO:0005634">
    <property type="term" value="C:nucleus"/>
    <property type="evidence" value="ECO:0007669"/>
    <property type="project" value="TreeGrafter"/>
</dbReference>
<evidence type="ECO:0000313" key="4">
    <source>
        <dbReference type="Proteomes" id="UP000887577"/>
    </source>
</evidence>
<keyword evidence="4" id="KW-1185">Reference proteome</keyword>
<dbReference type="GO" id="GO:0005737">
    <property type="term" value="C:cytoplasm"/>
    <property type="evidence" value="ECO:0007669"/>
    <property type="project" value="TreeGrafter"/>
</dbReference>
<dbReference type="PANTHER" id="PTHR11668">
    <property type="entry name" value="SERINE/THREONINE PROTEIN PHOSPHATASE"/>
    <property type="match status" value="1"/>
</dbReference>
<proteinExistence type="inferred from homology"/>
<sequence>MDNKTTATKLPSAESSEDKEDEEEDTSTTDEEEECENEVPESEVIENAFLDELIFRLMTAKSPQAQSPGSKKSVEATPIIQVQISSEEIIQLCDLAIQSFACQKALIRFEKKDLPLVIVGDLHGQFRDLRSILTRCGPPHKQSYLFLGDYVDRGIQGIEVATLLLALKCKYPSKVFMLRGNHEDGNTCMSYGFYDECLERFLLDEGGGDKIWLKFLSVFNWLPLAAIIDSTILAMHGGISPHLHTLDDIDRISRPAIVPPYGLLCDLVWADPDDRHDGWSLSPRGISFTFSSSIVESMCHKLGIELIVRAHQLTSEMIRSGHKFFANGRLVTIFSAPNYLNMRNDACVMKISKKLHCRFLILRTMRKAMRTRSLAHRQRKS</sequence>
<organism evidence="4 5">
    <name type="scientific">Panagrolaimus superbus</name>
    <dbReference type="NCBI Taxonomy" id="310955"/>
    <lineage>
        <taxon>Eukaryota</taxon>
        <taxon>Metazoa</taxon>
        <taxon>Ecdysozoa</taxon>
        <taxon>Nematoda</taxon>
        <taxon>Chromadorea</taxon>
        <taxon>Rhabditida</taxon>
        <taxon>Tylenchina</taxon>
        <taxon>Panagrolaimomorpha</taxon>
        <taxon>Panagrolaimoidea</taxon>
        <taxon>Panagrolaimidae</taxon>
        <taxon>Panagrolaimus</taxon>
    </lineage>
</organism>
<dbReference type="GO" id="GO:0004722">
    <property type="term" value="F:protein serine/threonine phosphatase activity"/>
    <property type="evidence" value="ECO:0007669"/>
    <property type="project" value="UniProtKB-EC"/>
</dbReference>
<name>A0A914Y8G3_9BILA</name>
<dbReference type="PRINTS" id="PR00114">
    <property type="entry name" value="STPHPHTASE"/>
</dbReference>
<feature type="domain" description="Serine/threonine specific protein phosphatases" evidence="3">
    <location>
        <begin position="178"/>
        <end position="183"/>
    </location>
</feature>
<reference evidence="5" key="1">
    <citation type="submission" date="2022-11" db="UniProtKB">
        <authorList>
            <consortium name="WormBaseParasite"/>
        </authorList>
    </citation>
    <scope>IDENTIFICATION</scope>
</reference>
<dbReference type="Proteomes" id="UP000887577">
    <property type="component" value="Unplaced"/>
</dbReference>
<protein>
    <recommendedName>
        <fullName evidence="1">Serine/threonine-protein phosphatase</fullName>
        <ecNumber evidence="1">3.1.3.16</ecNumber>
    </recommendedName>
</protein>
<dbReference type="SMART" id="SM00156">
    <property type="entry name" value="PP2Ac"/>
    <property type="match status" value="1"/>
</dbReference>
<dbReference type="PROSITE" id="PS00125">
    <property type="entry name" value="SER_THR_PHOSPHATASE"/>
    <property type="match status" value="1"/>
</dbReference>
<dbReference type="PANTHER" id="PTHR11668:SF516">
    <property type="entry name" value="SERINE_THREONINE SPECIFIC PROTEIN PHOSPHATASES DOMAIN-CONTAINING PROTEIN"/>
    <property type="match status" value="1"/>
</dbReference>
<dbReference type="EC" id="3.1.3.16" evidence="1"/>
<dbReference type="AlphaFoldDB" id="A0A914Y8G3"/>